<dbReference type="SUPFAM" id="SSF51338">
    <property type="entry name" value="Composite domain of metallo-dependent hydrolases"/>
    <property type="match status" value="1"/>
</dbReference>
<protein>
    <recommendedName>
        <fullName evidence="2">Amidohydrolase 3 domain-containing protein</fullName>
    </recommendedName>
</protein>
<dbReference type="InterPro" id="IPR033932">
    <property type="entry name" value="YtcJ-like"/>
</dbReference>
<keyword evidence="4" id="KW-1185">Reference proteome</keyword>
<dbReference type="STRING" id="27342.A0A0H2S160"/>
<dbReference type="Pfam" id="PF07969">
    <property type="entry name" value="Amidohydro_3"/>
    <property type="match status" value="1"/>
</dbReference>
<dbReference type="AlphaFoldDB" id="A0A0H2S160"/>
<dbReference type="Gene3D" id="2.30.40.10">
    <property type="entry name" value="Urease, subunit C, domain 1"/>
    <property type="match status" value="1"/>
</dbReference>
<dbReference type="Gene3D" id="3.10.310.70">
    <property type="match status" value="1"/>
</dbReference>
<sequence>MSSDAVSIKGGKGTAESSTTHGRLNQTASQNGQHGFPPRTLLFIFLVGISLALIFSNRSRGLPADYALCSREGRVYTVDESNPQTECIVVHGNKIIDWGKISPVSSVLPGAKNGLKIIYTDEGHIVIPGLADAHAHIMEQGLKRQLELDGTDSKEAVLERVKAYVLSTPDVLNDSSIWIRGWGWDQTKWNSPEFPTADDFDSIPILRGRPISLKRIDGHSIWVSQTIIDEAGALPDYVEGGEIIRDKNGDATGIFVDNAQALIVHPEWTDKQLLQYFASAVKEIVSYGLTSIHDAWSTPQMIRFYKKMADENKLPIRLYLMGNVESYEYWGDQIEQFVDYGTAARLTLRSVKLFVDGALGSWGAALQEPYSDKPESRGLLLAAPEVLSNLVRRFWDDGFQVNIHCIGDLANNVVLDIFEDMQNNHGLSLKERRPRIEHAQIINPTDIERFGQLNVIPSVQPTHATSDMWYAETRLGPGRIKNAYVYRSLLESSVHHVLPLGSDFPVEGVNPLLGFYAATSRLSVEGESPHGPNGWFPDEKLTRQQALKGMTLDPAYASFNEDRLGSLTPGKLADYVVLDTDIMTVEFPDILKTKVIATVIDGRPVYGKLQ</sequence>
<dbReference type="Proteomes" id="UP000053477">
    <property type="component" value="Unassembled WGS sequence"/>
</dbReference>
<feature type="region of interest" description="Disordered" evidence="1">
    <location>
        <begin position="1"/>
        <end position="32"/>
    </location>
</feature>
<dbReference type="InterPro" id="IPR032466">
    <property type="entry name" value="Metal_Hydrolase"/>
</dbReference>
<evidence type="ECO:0000313" key="4">
    <source>
        <dbReference type="Proteomes" id="UP000053477"/>
    </source>
</evidence>
<accession>A0A0H2S160</accession>
<dbReference type="PANTHER" id="PTHR22642">
    <property type="entry name" value="IMIDAZOLONEPROPIONASE"/>
    <property type="match status" value="1"/>
</dbReference>
<feature type="compositionally biased region" description="Polar residues" evidence="1">
    <location>
        <begin position="15"/>
        <end position="32"/>
    </location>
</feature>
<dbReference type="OrthoDB" id="3501663at2759"/>
<proteinExistence type="predicted"/>
<gene>
    <name evidence="3" type="ORF">SCHPADRAFT_820968</name>
</gene>
<dbReference type="GO" id="GO:0016810">
    <property type="term" value="F:hydrolase activity, acting on carbon-nitrogen (but not peptide) bonds"/>
    <property type="evidence" value="ECO:0007669"/>
    <property type="project" value="InterPro"/>
</dbReference>
<reference evidence="3 4" key="1">
    <citation type="submission" date="2015-04" db="EMBL/GenBank/DDBJ databases">
        <title>Complete genome sequence of Schizopora paradoxa KUC8140, a cosmopolitan wood degrader in East Asia.</title>
        <authorList>
            <consortium name="DOE Joint Genome Institute"/>
            <person name="Min B."/>
            <person name="Park H."/>
            <person name="Jang Y."/>
            <person name="Kim J.-J."/>
            <person name="Kim K.H."/>
            <person name="Pangilinan J."/>
            <person name="Lipzen A."/>
            <person name="Riley R."/>
            <person name="Grigoriev I.V."/>
            <person name="Spatafora J.W."/>
            <person name="Choi I.-G."/>
        </authorList>
    </citation>
    <scope>NUCLEOTIDE SEQUENCE [LARGE SCALE GENOMIC DNA]</scope>
    <source>
        <strain evidence="3 4">KUC8140</strain>
    </source>
</reference>
<dbReference type="PANTHER" id="PTHR22642:SF2">
    <property type="entry name" value="PROTEIN LONG AFTER FAR-RED 3"/>
    <property type="match status" value="1"/>
</dbReference>
<feature type="domain" description="Amidohydrolase 3" evidence="2">
    <location>
        <begin position="122"/>
        <end position="606"/>
    </location>
</feature>
<evidence type="ECO:0000259" key="2">
    <source>
        <dbReference type="Pfam" id="PF07969"/>
    </source>
</evidence>
<organism evidence="3 4">
    <name type="scientific">Schizopora paradoxa</name>
    <dbReference type="NCBI Taxonomy" id="27342"/>
    <lineage>
        <taxon>Eukaryota</taxon>
        <taxon>Fungi</taxon>
        <taxon>Dikarya</taxon>
        <taxon>Basidiomycota</taxon>
        <taxon>Agaricomycotina</taxon>
        <taxon>Agaricomycetes</taxon>
        <taxon>Hymenochaetales</taxon>
        <taxon>Schizoporaceae</taxon>
        <taxon>Schizopora</taxon>
    </lineage>
</organism>
<dbReference type="InParanoid" id="A0A0H2S160"/>
<dbReference type="Gene3D" id="3.20.20.140">
    <property type="entry name" value="Metal-dependent hydrolases"/>
    <property type="match status" value="1"/>
</dbReference>
<dbReference type="SUPFAM" id="SSF51556">
    <property type="entry name" value="Metallo-dependent hydrolases"/>
    <property type="match status" value="1"/>
</dbReference>
<evidence type="ECO:0000256" key="1">
    <source>
        <dbReference type="SAM" id="MobiDB-lite"/>
    </source>
</evidence>
<evidence type="ECO:0000313" key="3">
    <source>
        <dbReference type="EMBL" id="KLO17744.1"/>
    </source>
</evidence>
<dbReference type="CDD" id="cd01300">
    <property type="entry name" value="YtcJ_like"/>
    <property type="match status" value="1"/>
</dbReference>
<dbReference type="EMBL" id="KQ085901">
    <property type="protein sequence ID" value="KLO17744.1"/>
    <property type="molecule type" value="Genomic_DNA"/>
</dbReference>
<name>A0A0H2S160_9AGAM</name>
<dbReference type="InterPro" id="IPR011059">
    <property type="entry name" value="Metal-dep_hydrolase_composite"/>
</dbReference>
<dbReference type="InterPro" id="IPR013108">
    <property type="entry name" value="Amidohydro_3"/>
</dbReference>